<keyword evidence="3" id="KW-1185">Reference proteome</keyword>
<proteinExistence type="predicted"/>
<dbReference type="SUPFAM" id="SSF53067">
    <property type="entry name" value="Actin-like ATPase domain"/>
    <property type="match status" value="2"/>
</dbReference>
<gene>
    <name evidence="2" type="ORF">F503_01900</name>
</gene>
<dbReference type="HOGENOM" id="CLU_306964_0_0_1"/>
<dbReference type="Proteomes" id="UP000016923">
    <property type="component" value="Unassembled WGS sequence"/>
</dbReference>
<organism evidence="2 3">
    <name type="scientific">Ophiostoma piceae (strain UAMH 11346)</name>
    <name type="common">Sap stain fungus</name>
    <dbReference type="NCBI Taxonomy" id="1262450"/>
    <lineage>
        <taxon>Eukaryota</taxon>
        <taxon>Fungi</taxon>
        <taxon>Dikarya</taxon>
        <taxon>Ascomycota</taxon>
        <taxon>Pezizomycotina</taxon>
        <taxon>Sordariomycetes</taxon>
        <taxon>Sordariomycetidae</taxon>
        <taxon>Ophiostomatales</taxon>
        <taxon>Ophiostomataceae</taxon>
        <taxon>Ophiostoma</taxon>
    </lineage>
</organism>
<feature type="compositionally biased region" description="Low complexity" evidence="1">
    <location>
        <begin position="63"/>
        <end position="79"/>
    </location>
</feature>
<evidence type="ECO:0000313" key="3">
    <source>
        <dbReference type="Proteomes" id="UP000016923"/>
    </source>
</evidence>
<dbReference type="Gene3D" id="3.30.420.40">
    <property type="match status" value="1"/>
</dbReference>
<feature type="compositionally biased region" description="Low complexity" evidence="1">
    <location>
        <begin position="334"/>
        <end position="361"/>
    </location>
</feature>
<dbReference type="InterPro" id="IPR043129">
    <property type="entry name" value="ATPase_NBD"/>
</dbReference>
<feature type="compositionally biased region" description="Polar residues" evidence="1">
    <location>
        <begin position="205"/>
        <end position="217"/>
    </location>
</feature>
<feature type="compositionally biased region" description="Polar residues" evidence="1">
    <location>
        <begin position="292"/>
        <end position="315"/>
    </location>
</feature>
<dbReference type="AlphaFoldDB" id="S3BT79"/>
<accession>S3BT79</accession>
<evidence type="ECO:0000313" key="2">
    <source>
        <dbReference type="EMBL" id="EPE03642.1"/>
    </source>
</evidence>
<dbReference type="PANTHER" id="PTHR14187:SF5">
    <property type="entry name" value="HEAT SHOCK 70 KDA PROTEIN 12A"/>
    <property type="match status" value="1"/>
</dbReference>
<name>S3BT79_OPHP1</name>
<dbReference type="PANTHER" id="PTHR14187">
    <property type="entry name" value="ALPHA KINASE/ELONGATION FACTOR 2 KINASE"/>
    <property type="match status" value="1"/>
</dbReference>
<dbReference type="CDD" id="cd10170">
    <property type="entry name" value="ASKHA_NBD_HSP70"/>
    <property type="match status" value="1"/>
</dbReference>
<dbReference type="VEuPathDB" id="FungiDB:F503_01900"/>
<feature type="region of interest" description="Disordered" evidence="1">
    <location>
        <begin position="192"/>
        <end position="366"/>
    </location>
</feature>
<dbReference type="STRING" id="1262450.S3BT79"/>
<feature type="compositionally biased region" description="Pro residues" evidence="1">
    <location>
        <begin position="322"/>
        <end position="333"/>
    </location>
</feature>
<dbReference type="OrthoDB" id="2963168at2759"/>
<reference evidence="2 3" key="1">
    <citation type="journal article" date="2013" name="BMC Genomics">
        <title>The genome and transcriptome of the pine saprophyte Ophiostoma piceae, and a comparison with the bark beetle-associated pine pathogen Grosmannia clavigera.</title>
        <authorList>
            <person name="Haridas S."/>
            <person name="Wang Y."/>
            <person name="Lim L."/>
            <person name="Massoumi Alamouti S."/>
            <person name="Jackman S."/>
            <person name="Docking R."/>
            <person name="Robertson G."/>
            <person name="Birol I."/>
            <person name="Bohlmann J."/>
            <person name="Breuil C."/>
        </authorList>
    </citation>
    <scope>NUCLEOTIDE SEQUENCE [LARGE SCALE GENOMIC DNA]</scope>
    <source>
        <strain evidence="2 3">UAMH 11346</strain>
    </source>
</reference>
<feature type="region of interest" description="Disordered" evidence="1">
    <location>
        <begin position="1"/>
        <end position="104"/>
    </location>
</feature>
<dbReference type="EMBL" id="KE148166">
    <property type="protein sequence ID" value="EPE03642.1"/>
    <property type="molecule type" value="Genomic_DNA"/>
</dbReference>
<feature type="region of interest" description="Disordered" evidence="1">
    <location>
        <begin position="124"/>
        <end position="144"/>
    </location>
</feature>
<protein>
    <submittedName>
        <fullName evidence="2">Hsp70 family chaperone</fullName>
    </submittedName>
</protein>
<feature type="compositionally biased region" description="Pro residues" evidence="1">
    <location>
        <begin position="266"/>
        <end position="279"/>
    </location>
</feature>
<evidence type="ECO:0000256" key="1">
    <source>
        <dbReference type="SAM" id="MobiDB-lite"/>
    </source>
</evidence>
<sequence>MYSSHWSGAPPPREGQPQQAYHAYNPQYPQQPQDAHDAADAIANSFQNFSLQDEETHQQYANRQRQSLSPSQSSLGESRTSPYPLHGDGDLIPPESPAMSHSRPASHFHGYGGYSNYRYNNRGSLSSSAASTPAPPSNRTSMQSGFRYDALGRQQSILSDTSSRSPPRPWEYENQYGVIDGRMDALQSPEPIAAQPETPRPPPSASQTAPRPSSRPITPQPPTPEDKYGQPPELPLSPKSQPVSAGLNHPQPVHPPVHSPVHPLHPLHPPVHTVPPVHPPALDYGMPPPATPTGQYSSSSQSLPTERSINGNTLGASRYIPSPIPSPQPPRSVPPSQQYYPPDFLTPSGRGTGSTSVRSASPRPAPNHYVAIGIDFGTTYSGVSWAYSGNPSSIHDVQQYPSPASNNKGRDEAQVPTLLDPKTGNWGYLIQGDEDPIRWFKLLLLNDNDIRDDIRNSEYLRATREKAKRLGDDGPIQLVADFLRQLWRIALQEIALEVKQSILDTLPLKVALTVPAIWPGYAKESMKRAARRAGILDMRDVGETELILVQEPEAAALSTLMERREYPDMVEGETFMVVDCGGGTVDIISYKVMSIKPFRVREVVAGAGKLCGAFMIDDKFVDYMMHKTGFKFDNCDKDEWRQFVYSQWEHALKRTFTYGPNQPAEAHLTPPYQAIPAFMRMTLPRMAAKKIVLSRDVINGFFEETYQGILVLVDDQFSKILHAERGRPPKNIVLVGGLGSSRYLSTRLQERFPNIVQPQRSWSAVARGAVVALLRNYYTPEDITRHPDSDLLRLQHDFSTLPEVASRIARLSYGVMTGIPIYEAEPPVDHAIDSIYGRVGQEQRVWRMKWFVNKGEKLDNRDPVSYKFYEYVNDPKTKSATFKIFVSDADTPPVRFDASCSLLCTLSCQYDTPFDSLRIINPKTGMRIVDNMRLTMRFGAEPEWRLQVGQRDVKEKVNVEFQLG</sequence>
<dbReference type="eggNOG" id="KOG0101">
    <property type="taxonomic scope" value="Eukaryota"/>
</dbReference>